<dbReference type="HAMAP" id="MF_00185">
    <property type="entry name" value="IPP_trans"/>
    <property type="match status" value="1"/>
</dbReference>
<evidence type="ECO:0000313" key="14">
    <source>
        <dbReference type="EMBL" id="PIV38814.1"/>
    </source>
</evidence>
<dbReference type="InterPro" id="IPR039657">
    <property type="entry name" value="Dimethylallyltransferase"/>
</dbReference>
<dbReference type="Proteomes" id="UP000229247">
    <property type="component" value="Unassembled WGS sequence"/>
</dbReference>
<feature type="site" description="Interaction with substrate tRNA" evidence="10">
    <location>
        <position position="116"/>
    </location>
</feature>
<keyword evidence="8 10" id="KW-0460">Magnesium</keyword>
<comment type="similarity">
    <text evidence="3 10 13">Belongs to the IPP transferase family.</text>
</comment>
<name>A0A2M7D740_9BACT</name>
<evidence type="ECO:0000256" key="13">
    <source>
        <dbReference type="RuleBase" id="RU003785"/>
    </source>
</evidence>
<evidence type="ECO:0000256" key="9">
    <source>
        <dbReference type="ARBA" id="ARBA00049563"/>
    </source>
</evidence>
<evidence type="ECO:0000256" key="6">
    <source>
        <dbReference type="ARBA" id="ARBA00022741"/>
    </source>
</evidence>
<feature type="binding site" evidence="10">
    <location>
        <begin position="15"/>
        <end position="20"/>
    </location>
    <ligand>
        <name>substrate</name>
    </ligand>
</feature>
<evidence type="ECO:0000256" key="2">
    <source>
        <dbReference type="ARBA" id="ARBA00003213"/>
    </source>
</evidence>
<feature type="binding site" evidence="10">
    <location>
        <begin position="13"/>
        <end position="20"/>
    </location>
    <ligand>
        <name>ATP</name>
        <dbReference type="ChEBI" id="CHEBI:30616"/>
    </ligand>
</feature>
<evidence type="ECO:0000256" key="11">
    <source>
        <dbReference type="RuleBase" id="RU003783"/>
    </source>
</evidence>
<dbReference type="GO" id="GO:0005524">
    <property type="term" value="F:ATP binding"/>
    <property type="evidence" value="ECO:0007669"/>
    <property type="project" value="UniProtKB-UniRule"/>
</dbReference>
<evidence type="ECO:0000313" key="15">
    <source>
        <dbReference type="Proteomes" id="UP000229247"/>
    </source>
</evidence>
<dbReference type="SUPFAM" id="SSF52540">
    <property type="entry name" value="P-loop containing nucleoside triphosphate hydrolases"/>
    <property type="match status" value="1"/>
</dbReference>
<dbReference type="AlphaFoldDB" id="A0A2M7D740"/>
<comment type="caution">
    <text evidence="10">Lacks conserved residue(s) required for the propagation of feature annotation.</text>
</comment>
<dbReference type="PANTHER" id="PTHR11088:SF60">
    <property type="entry name" value="TRNA DIMETHYLALLYLTRANSFERASE"/>
    <property type="match status" value="1"/>
</dbReference>
<comment type="caution">
    <text evidence="14">The sequence shown here is derived from an EMBL/GenBank/DDBJ whole genome shotgun (WGS) entry which is preliminary data.</text>
</comment>
<organism evidence="14 15">
    <name type="scientific">Candidatus Portnoybacteria bacterium CG02_land_8_20_14_3_00_45_8</name>
    <dbReference type="NCBI Taxonomy" id="1974807"/>
    <lineage>
        <taxon>Bacteria</taxon>
        <taxon>Candidatus Portnoyibacteriota</taxon>
    </lineage>
</organism>
<dbReference type="Gene3D" id="3.40.50.300">
    <property type="entry name" value="P-loop containing nucleotide triphosphate hydrolases"/>
    <property type="match status" value="1"/>
</dbReference>
<keyword evidence="7 10" id="KW-0067">ATP-binding</keyword>
<comment type="function">
    <text evidence="2 10 12">Catalyzes the transfer of a dimethylallyl group onto the adenine at position 37 in tRNAs that read codons beginning with uridine, leading to the formation of N6-(dimethylallyl)adenosine (i(6)A).</text>
</comment>
<dbReference type="EMBL" id="PEUE01000001">
    <property type="protein sequence ID" value="PIV38814.1"/>
    <property type="molecule type" value="Genomic_DNA"/>
</dbReference>
<feature type="site" description="Interaction with substrate tRNA" evidence="10">
    <location>
        <position position="139"/>
    </location>
</feature>
<comment type="catalytic activity">
    <reaction evidence="9 10 11">
        <text>adenosine(37) in tRNA + dimethylallyl diphosphate = N(6)-dimethylallyladenosine(37) in tRNA + diphosphate</text>
        <dbReference type="Rhea" id="RHEA:26482"/>
        <dbReference type="Rhea" id="RHEA-COMP:10162"/>
        <dbReference type="Rhea" id="RHEA-COMP:10375"/>
        <dbReference type="ChEBI" id="CHEBI:33019"/>
        <dbReference type="ChEBI" id="CHEBI:57623"/>
        <dbReference type="ChEBI" id="CHEBI:74411"/>
        <dbReference type="ChEBI" id="CHEBI:74415"/>
        <dbReference type="EC" id="2.5.1.75"/>
    </reaction>
</comment>
<evidence type="ECO:0000256" key="4">
    <source>
        <dbReference type="ARBA" id="ARBA00022679"/>
    </source>
</evidence>
<accession>A0A2M7D740</accession>
<dbReference type="EC" id="2.5.1.75" evidence="10"/>
<evidence type="ECO:0000256" key="12">
    <source>
        <dbReference type="RuleBase" id="RU003784"/>
    </source>
</evidence>
<gene>
    <name evidence="10" type="primary">miaA</name>
    <name evidence="14" type="ORF">COS30_00010</name>
</gene>
<evidence type="ECO:0000256" key="3">
    <source>
        <dbReference type="ARBA" id="ARBA00005842"/>
    </source>
</evidence>
<dbReference type="InterPro" id="IPR018022">
    <property type="entry name" value="IPT"/>
</dbReference>
<dbReference type="InterPro" id="IPR027417">
    <property type="entry name" value="P-loop_NTPase"/>
</dbReference>
<dbReference type="Pfam" id="PF01715">
    <property type="entry name" value="IPPT"/>
    <property type="match status" value="1"/>
</dbReference>
<evidence type="ECO:0000256" key="7">
    <source>
        <dbReference type="ARBA" id="ARBA00022840"/>
    </source>
</evidence>
<keyword evidence="4 10" id="KW-0808">Transferase</keyword>
<proteinExistence type="inferred from homology"/>
<keyword evidence="6 10" id="KW-0547">Nucleotide-binding</keyword>
<evidence type="ECO:0000256" key="1">
    <source>
        <dbReference type="ARBA" id="ARBA00001946"/>
    </source>
</evidence>
<dbReference type="Gene3D" id="1.10.20.140">
    <property type="match status" value="1"/>
</dbReference>
<dbReference type="GO" id="GO:0052381">
    <property type="term" value="F:tRNA dimethylallyltransferase activity"/>
    <property type="evidence" value="ECO:0007669"/>
    <property type="project" value="UniProtKB-UniRule"/>
</dbReference>
<keyword evidence="5 10" id="KW-0819">tRNA processing</keyword>
<evidence type="ECO:0000256" key="8">
    <source>
        <dbReference type="ARBA" id="ARBA00022842"/>
    </source>
</evidence>
<evidence type="ECO:0000256" key="5">
    <source>
        <dbReference type="ARBA" id="ARBA00022694"/>
    </source>
</evidence>
<protein>
    <recommendedName>
        <fullName evidence="10">tRNA dimethylallyltransferase</fullName>
        <ecNumber evidence="10">2.5.1.75</ecNumber>
    </recommendedName>
    <alternativeName>
        <fullName evidence="10">Dimethylallyl diphosphate:tRNA dimethylallyltransferase</fullName>
        <shortName evidence="10">DMAPP:tRNA dimethylallyltransferase</shortName>
        <shortName evidence="10">DMATase</shortName>
    </alternativeName>
    <alternativeName>
        <fullName evidence="10">Isopentenyl-diphosphate:tRNA isopentenyltransferase</fullName>
        <shortName evidence="10">IPP transferase</shortName>
        <shortName evidence="10">IPPT</shortName>
        <shortName evidence="10">IPTase</shortName>
    </alternativeName>
</protein>
<dbReference type="GO" id="GO:0006400">
    <property type="term" value="P:tRNA modification"/>
    <property type="evidence" value="ECO:0007669"/>
    <property type="project" value="TreeGrafter"/>
</dbReference>
<evidence type="ECO:0000256" key="10">
    <source>
        <dbReference type="HAMAP-Rule" id="MF_00185"/>
    </source>
</evidence>
<comment type="subunit">
    <text evidence="10">Monomer.</text>
</comment>
<sequence length="317" mass="36474">MKNKSEKIIVVLGPTSSGKSDLAVALALRLSSGQAQKKFGIRGAEIISADSRQVYQGMNLGSGKITKKEMRGVPHYLLDVASPKRRFTAAQYKKLAQATIKKIHRQNKLPIICGGTGFYIQALTDNLALPKVKPNLKLRAQLEKLSTPKLYQQLKKLDPRRAKNIDCFNRRRLIRALEIIKTTGQPIPRLKNAPAKNILFLGIEIAPEILARRIKIRLEKRLKQGMLAEVKKLHAQGLSWKRLDGFGLEYRWLARYLQKKTLRQAQDKLSYQEMTARLQKDTEHYAKRQMTWFNRNGQIRWIKNERQAENIVKKFLK</sequence>
<dbReference type="PANTHER" id="PTHR11088">
    <property type="entry name" value="TRNA DIMETHYLALLYLTRANSFERASE"/>
    <property type="match status" value="1"/>
</dbReference>
<dbReference type="NCBIfam" id="TIGR00174">
    <property type="entry name" value="miaA"/>
    <property type="match status" value="1"/>
</dbReference>
<comment type="cofactor">
    <cofactor evidence="1 10">
        <name>Mg(2+)</name>
        <dbReference type="ChEBI" id="CHEBI:18420"/>
    </cofactor>
</comment>
<reference evidence="15" key="1">
    <citation type="submission" date="2017-09" db="EMBL/GenBank/DDBJ databases">
        <title>Depth-based differentiation of microbial function through sediment-hosted aquifers and enrichment of novel symbionts in the deep terrestrial subsurface.</title>
        <authorList>
            <person name="Probst A.J."/>
            <person name="Ladd B."/>
            <person name="Jarett J.K."/>
            <person name="Geller-Mcgrath D.E."/>
            <person name="Sieber C.M.K."/>
            <person name="Emerson J.B."/>
            <person name="Anantharaman K."/>
            <person name="Thomas B.C."/>
            <person name="Malmstrom R."/>
            <person name="Stieglmeier M."/>
            <person name="Klingl A."/>
            <person name="Woyke T."/>
            <person name="Ryan C.M."/>
            <person name="Banfield J.F."/>
        </authorList>
    </citation>
    <scope>NUCLEOTIDE SEQUENCE [LARGE SCALE GENOMIC DNA]</scope>
</reference>
<feature type="region of interest" description="Interaction with substrate tRNA" evidence="10">
    <location>
        <begin position="50"/>
        <end position="53"/>
    </location>
</feature>